<dbReference type="EMBL" id="PYOI01000005">
    <property type="protein sequence ID" value="PSV85542.1"/>
    <property type="molecule type" value="Genomic_DNA"/>
</dbReference>
<comment type="caution">
    <text evidence="1">The sequence shown here is derived from an EMBL/GenBank/DDBJ whole genome shotgun (WGS) entry which is preliminary data.</text>
</comment>
<name>A0ABX5GIH1_PHOLE</name>
<evidence type="ECO:0008006" key="3">
    <source>
        <dbReference type="Google" id="ProtNLM"/>
    </source>
</evidence>
<keyword evidence="2" id="KW-1185">Reference proteome</keyword>
<proteinExistence type="predicted"/>
<protein>
    <recommendedName>
        <fullName evidence="3">DUF4263 domain-containing protein</fullName>
    </recommendedName>
</protein>
<organism evidence="1 2">
    <name type="scientific">Photobacterium leiognathi</name>
    <dbReference type="NCBI Taxonomy" id="553611"/>
    <lineage>
        <taxon>Bacteria</taxon>
        <taxon>Pseudomonadati</taxon>
        <taxon>Pseudomonadota</taxon>
        <taxon>Gammaproteobacteria</taxon>
        <taxon>Vibrionales</taxon>
        <taxon>Vibrionaceae</taxon>
        <taxon>Photobacterium</taxon>
    </lineage>
</organism>
<accession>A0ABX5GIH1</accession>
<sequence length="288" mass="32835">MKLKSDFFGDWVGLQKDILTNHWGYDVSLIPDDEIPFLYFNAEQRRPEAKVRQLVLADTFSCPQNLVTGWERLKHLIESGQDLTSNLSKLINNLNNKDSMLNDWGVHHFHLGETMEGDFIKRTGPLLFALLIDNKFYAIGIFEHGSWADQDIVEIIHRNWSSVIEKYQIKGVVSSTPLTEQERLNLRKVNGNSLVTVQDGTTYAPIGGGVVSAGLNVQAVMSKDRQRVFLRYLEEYLESQLENLRTTFEKQGYNGEPELEARLDITESEYTAVFPKYGISALLFSANK</sequence>
<gene>
    <name evidence="1" type="ORF">CTM94_05560</name>
</gene>
<reference evidence="1 2" key="1">
    <citation type="submission" date="2018-01" db="EMBL/GenBank/DDBJ databases">
        <title>Whole genome sequencing of Histamine producing bacteria.</title>
        <authorList>
            <person name="Butler K."/>
        </authorList>
    </citation>
    <scope>NUCLEOTIDE SEQUENCE [LARGE SCALE GENOMIC DNA]</scope>
    <source>
        <strain evidence="1 2">ATCC 25521</strain>
    </source>
</reference>
<dbReference type="Proteomes" id="UP000241566">
    <property type="component" value="Unassembled WGS sequence"/>
</dbReference>
<evidence type="ECO:0000313" key="1">
    <source>
        <dbReference type="EMBL" id="PSV85542.1"/>
    </source>
</evidence>
<dbReference type="RefSeq" id="WP_107229594.1">
    <property type="nucleotide sequence ID" value="NZ_CP131601.1"/>
</dbReference>
<evidence type="ECO:0000313" key="2">
    <source>
        <dbReference type="Proteomes" id="UP000241566"/>
    </source>
</evidence>